<dbReference type="InterPro" id="IPR058758">
    <property type="entry name" value="UBA_RNF216"/>
</dbReference>
<evidence type="ECO:0000256" key="7">
    <source>
        <dbReference type="SAM" id="Phobius"/>
    </source>
</evidence>
<proteinExistence type="predicted"/>
<feature type="transmembrane region" description="Helical" evidence="7">
    <location>
        <begin position="425"/>
        <end position="455"/>
    </location>
</feature>
<dbReference type="PANTHER" id="PTHR22770">
    <property type="entry name" value="UBIQUITIN CONJUGATING ENZYME 7 INTERACTING PROTEIN-RELATED"/>
    <property type="match status" value="1"/>
</dbReference>
<name>A0AAN7TIV3_9PEZI</name>
<evidence type="ECO:0000313" key="11">
    <source>
        <dbReference type="Proteomes" id="UP001310890"/>
    </source>
</evidence>
<feature type="domain" description="E3 ubiquitin-protein ligase RNF216 UBA" evidence="8">
    <location>
        <begin position="142"/>
        <end position="275"/>
    </location>
</feature>
<accession>A0AAN7TIV3</accession>
<comment type="caution">
    <text evidence="10">The sequence shown here is derived from an EMBL/GenBank/DDBJ whole genome shotgun (WGS) entry which is preliminary data.</text>
</comment>
<dbReference type="Pfam" id="PF26191">
    <property type="entry name" value="RING-HC_RBR_RNF216"/>
    <property type="match status" value="1"/>
</dbReference>
<evidence type="ECO:0000256" key="6">
    <source>
        <dbReference type="SAM" id="MobiDB-lite"/>
    </source>
</evidence>
<comment type="pathway">
    <text evidence="1">Protein modification; protein ubiquitination.</text>
</comment>
<evidence type="ECO:0000256" key="3">
    <source>
        <dbReference type="ARBA" id="ARBA00022771"/>
    </source>
</evidence>
<evidence type="ECO:0000259" key="9">
    <source>
        <dbReference type="Pfam" id="PF26191"/>
    </source>
</evidence>
<dbReference type="Pfam" id="PF26112">
    <property type="entry name" value="UBA_RNF216"/>
    <property type="match status" value="1"/>
</dbReference>
<gene>
    <name evidence="10" type="ORF">LTR62_002994</name>
</gene>
<reference evidence="10" key="1">
    <citation type="submission" date="2023-08" db="EMBL/GenBank/DDBJ databases">
        <title>Black Yeasts Isolated from many extreme environments.</title>
        <authorList>
            <person name="Coleine C."/>
            <person name="Stajich J.E."/>
            <person name="Selbmann L."/>
        </authorList>
    </citation>
    <scope>NUCLEOTIDE SEQUENCE</scope>
    <source>
        <strain evidence="10">CCFEE 5401</strain>
    </source>
</reference>
<evidence type="ECO:0000256" key="1">
    <source>
        <dbReference type="ARBA" id="ARBA00004906"/>
    </source>
</evidence>
<keyword evidence="3" id="KW-0863">Zinc-finger</keyword>
<evidence type="ECO:0000259" key="8">
    <source>
        <dbReference type="Pfam" id="PF26112"/>
    </source>
</evidence>
<dbReference type="AlphaFoldDB" id="A0AAN7TIV3"/>
<evidence type="ECO:0000256" key="2">
    <source>
        <dbReference type="ARBA" id="ARBA00022723"/>
    </source>
</evidence>
<dbReference type="CDD" id="cd20353">
    <property type="entry name" value="Rcat_RBR_RNF216"/>
    <property type="match status" value="1"/>
</dbReference>
<feature type="region of interest" description="Disordered" evidence="6">
    <location>
        <begin position="116"/>
        <end position="142"/>
    </location>
</feature>
<keyword evidence="7" id="KW-0472">Membrane</keyword>
<evidence type="ECO:0000256" key="4">
    <source>
        <dbReference type="ARBA" id="ARBA00022786"/>
    </source>
</evidence>
<dbReference type="GO" id="GO:0008270">
    <property type="term" value="F:zinc ion binding"/>
    <property type="evidence" value="ECO:0007669"/>
    <property type="project" value="UniProtKB-KW"/>
</dbReference>
<dbReference type="Proteomes" id="UP001310890">
    <property type="component" value="Unassembled WGS sequence"/>
</dbReference>
<evidence type="ECO:0000256" key="5">
    <source>
        <dbReference type="ARBA" id="ARBA00022833"/>
    </source>
</evidence>
<dbReference type="InterPro" id="IPR047546">
    <property type="entry name" value="Rcat_RBR_RNF216"/>
</dbReference>
<organism evidence="10 11">
    <name type="scientific">Meristemomyces frigidus</name>
    <dbReference type="NCBI Taxonomy" id="1508187"/>
    <lineage>
        <taxon>Eukaryota</taxon>
        <taxon>Fungi</taxon>
        <taxon>Dikarya</taxon>
        <taxon>Ascomycota</taxon>
        <taxon>Pezizomycotina</taxon>
        <taxon>Dothideomycetes</taxon>
        <taxon>Dothideomycetidae</taxon>
        <taxon>Mycosphaerellales</taxon>
        <taxon>Teratosphaeriaceae</taxon>
        <taxon>Meristemomyces</taxon>
    </lineage>
</organism>
<keyword evidence="4" id="KW-0833">Ubl conjugation pathway</keyword>
<keyword evidence="7" id="KW-1133">Transmembrane helix</keyword>
<dbReference type="SUPFAM" id="SSF57850">
    <property type="entry name" value="RING/U-box"/>
    <property type="match status" value="1"/>
</dbReference>
<evidence type="ECO:0008006" key="12">
    <source>
        <dbReference type="Google" id="ProtNLM"/>
    </source>
</evidence>
<feature type="domain" description="E3 ubiquitin-protein ligase RNF216 RING finger HC subclass" evidence="9">
    <location>
        <begin position="279"/>
        <end position="382"/>
    </location>
</feature>
<keyword evidence="7" id="KW-0812">Transmembrane</keyword>
<sequence>MDVVPPLPRTGRLWKTKADFFRPFRSAAASETGQNITLLYDPSLHLQETDEEPDLRDLNGALSALVDIFPDVEPEAVREMLLSVSESSRVEIVTEQLLKKHLKWHRGRIWAAFRKEGAETDHGKQQRQARDHEPGLTNDDMFRHDSYKSAVKQVLYKEFSHLNHSTIKAVMAEQNYSYTLSRPILQQLASRTWRSSFANMLSRRSTVQAAEQHPYIAMESSSSTDVAPAVRRTGSAQLDHELYQLFVDPISRKQGQDRLAVDHAYATEINQTEAEDNNALFDCECCYDAVPFERMAVCDDACHQLCFDCIRRSTHEAMYGQGWAQTIDTSKSTLRCFASSAEVCAGALPAEIVRRALYDPAKTEDVWEALQNRAAGDALLKSGLPLQRCPFCEYAEVDEVPPLRVRRLLLIWSHIATRSSTTLQIMILSLTAALVLITVPVFLLASLIWIAILLIPPLGAKLDASWSRVYKSRSGHRFKCQNPSCARTSCIRCTARWRDPHVCFENEKTSLRTAIESSATAAVKRTCPRCLLSFVKSSGCNKLVCNCGYTMCYICRQEITAKEGYGHFCQHFRPSGGRCVECERCDLYGDEDEEGAIRKAAAAAELAWREKEGGKGGEDGVAAQRMVDALVGRSQRLRWWDIVLDTLIDAVAA</sequence>
<keyword evidence="2" id="KW-0479">Metal-binding</keyword>
<dbReference type="InterPro" id="IPR047544">
    <property type="entry name" value="RING-HC_RBR_RNF216"/>
</dbReference>
<dbReference type="Pfam" id="PF26200">
    <property type="entry name" value="Rcat_RNF216"/>
    <property type="match status" value="1"/>
</dbReference>
<dbReference type="CDD" id="cd16630">
    <property type="entry name" value="RING-HC_RBR_RNF216"/>
    <property type="match status" value="1"/>
</dbReference>
<dbReference type="Gene3D" id="1.20.120.1750">
    <property type="match status" value="1"/>
</dbReference>
<dbReference type="PANTHER" id="PTHR22770:SF42">
    <property type="entry name" value="FINGER PROTEIN (ZIN), PUTATIVE (AFU_ORTHOLOGUE AFUA_4G03910)-RELATED"/>
    <property type="match status" value="1"/>
</dbReference>
<dbReference type="InterPro" id="IPR051628">
    <property type="entry name" value="LUBAC_E3_Ligases"/>
</dbReference>
<keyword evidence="5" id="KW-0862">Zinc</keyword>
<dbReference type="EMBL" id="JAVRRL010000002">
    <property type="protein sequence ID" value="KAK5118479.1"/>
    <property type="molecule type" value="Genomic_DNA"/>
</dbReference>
<evidence type="ECO:0000313" key="10">
    <source>
        <dbReference type="EMBL" id="KAK5118479.1"/>
    </source>
</evidence>
<protein>
    <recommendedName>
        <fullName evidence="12">RING-type domain-containing protein</fullName>
    </recommendedName>
</protein>